<dbReference type="RefSeq" id="WP_261960266.1">
    <property type="nucleotide sequence ID" value="NZ_BAAAXA010000001.1"/>
</dbReference>
<dbReference type="PRINTS" id="PR00040">
    <property type="entry name" value="HTHMERR"/>
</dbReference>
<evidence type="ECO:0000313" key="5">
    <source>
        <dbReference type="EMBL" id="GLL05405.1"/>
    </source>
</evidence>
<dbReference type="PANTHER" id="PTHR30204:SF94">
    <property type="entry name" value="HEAVY METAL-DEPENDENT TRANSCRIPTIONAL REGULATOR HI_0293-RELATED"/>
    <property type="match status" value="1"/>
</dbReference>
<dbReference type="SMART" id="SM00422">
    <property type="entry name" value="HTH_MERR"/>
    <property type="match status" value="1"/>
</dbReference>
<dbReference type="Proteomes" id="UP001143480">
    <property type="component" value="Unassembled WGS sequence"/>
</dbReference>
<keyword evidence="3" id="KW-0804">Transcription</keyword>
<dbReference type="GO" id="GO:0003700">
    <property type="term" value="F:DNA-binding transcription factor activity"/>
    <property type="evidence" value="ECO:0007669"/>
    <property type="project" value="InterPro"/>
</dbReference>
<evidence type="ECO:0000256" key="3">
    <source>
        <dbReference type="ARBA" id="ARBA00023163"/>
    </source>
</evidence>
<dbReference type="CDD" id="cd01282">
    <property type="entry name" value="HTH_MerR-like_sg3"/>
    <property type="match status" value="1"/>
</dbReference>
<dbReference type="PROSITE" id="PS50937">
    <property type="entry name" value="HTH_MERR_2"/>
    <property type="match status" value="1"/>
</dbReference>
<evidence type="ECO:0000256" key="1">
    <source>
        <dbReference type="ARBA" id="ARBA00023015"/>
    </source>
</evidence>
<dbReference type="AlphaFoldDB" id="A0A9W6KS42"/>
<reference evidence="5" key="2">
    <citation type="submission" date="2023-01" db="EMBL/GenBank/DDBJ databases">
        <authorList>
            <person name="Sun Q."/>
            <person name="Evtushenko L."/>
        </authorList>
    </citation>
    <scope>NUCLEOTIDE SEQUENCE</scope>
    <source>
        <strain evidence="5">VKM Ac-1321</strain>
    </source>
</reference>
<evidence type="ECO:0000256" key="2">
    <source>
        <dbReference type="ARBA" id="ARBA00023125"/>
    </source>
</evidence>
<dbReference type="EMBL" id="BSFP01000057">
    <property type="protein sequence ID" value="GLL05405.1"/>
    <property type="molecule type" value="Genomic_DNA"/>
</dbReference>
<organism evidence="5 6">
    <name type="scientific">Dactylosporangium matsuzakiense</name>
    <dbReference type="NCBI Taxonomy" id="53360"/>
    <lineage>
        <taxon>Bacteria</taxon>
        <taxon>Bacillati</taxon>
        <taxon>Actinomycetota</taxon>
        <taxon>Actinomycetes</taxon>
        <taxon>Micromonosporales</taxon>
        <taxon>Micromonosporaceae</taxon>
        <taxon>Dactylosporangium</taxon>
    </lineage>
</organism>
<proteinExistence type="predicted"/>
<keyword evidence="1" id="KW-0805">Transcription regulation</keyword>
<feature type="domain" description="HTH merR-type" evidence="4">
    <location>
        <begin position="1"/>
        <end position="68"/>
    </location>
</feature>
<sequence>MRISELAARAGTSARALRYYEQHGLIAARRAANGYREYDESDLRLVREIRSLLDIGFNLEETRPFVECLRSGRASGAECPGSIEALGRRLADLDGSIARLVAVRQVVSRELAGACEPGAAEPGADQRGIPS</sequence>
<dbReference type="Pfam" id="PF13411">
    <property type="entry name" value="MerR_1"/>
    <property type="match status" value="1"/>
</dbReference>
<protein>
    <submittedName>
        <fullName evidence="5">MerR family transcriptional regulator</fullName>
    </submittedName>
</protein>
<comment type="caution">
    <text evidence="5">The sequence shown here is derived from an EMBL/GenBank/DDBJ whole genome shotgun (WGS) entry which is preliminary data.</text>
</comment>
<dbReference type="Gene3D" id="1.10.1660.10">
    <property type="match status" value="1"/>
</dbReference>
<gene>
    <name evidence="5" type="ORF">GCM10017581_071520</name>
</gene>
<dbReference type="InterPro" id="IPR000551">
    <property type="entry name" value="MerR-type_HTH_dom"/>
</dbReference>
<dbReference type="SUPFAM" id="SSF46955">
    <property type="entry name" value="Putative DNA-binding domain"/>
    <property type="match status" value="1"/>
</dbReference>
<dbReference type="InterPro" id="IPR047057">
    <property type="entry name" value="MerR_fam"/>
</dbReference>
<dbReference type="PANTHER" id="PTHR30204">
    <property type="entry name" value="REDOX-CYCLING DRUG-SENSING TRANSCRIPTIONAL ACTIVATOR SOXR"/>
    <property type="match status" value="1"/>
</dbReference>
<keyword evidence="2" id="KW-0238">DNA-binding</keyword>
<name>A0A9W6KS42_9ACTN</name>
<evidence type="ECO:0000313" key="6">
    <source>
        <dbReference type="Proteomes" id="UP001143480"/>
    </source>
</evidence>
<accession>A0A9W6KS42</accession>
<reference evidence="5" key="1">
    <citation type="journal article" date="2014" name="Int. J. Syst. Evol. Microbiol.">
        <title>Complete genome sequence of Corynebacterium casei LMG S-19264T (=DSM 44701T), isolated from a smear-ripened cheese.</title>
        <authorList>
            <consortium name="US DOE Joint Genome Institute (JGI-PGF)"/>
            <person name="Walter F."/>
            <person name="Albersmeier A."/>
            <person name="Kalinowski J."/>
            <person name="Ruckert C."/>
        </authorList>
    </citation>
    <scope>NUCLEOTIDE SEQUENCE</scope>
    <source>
        <strain evidence="5">VKM Ac-1321</strain>
    </source>
</reference>
<dbReference type="GO" id="GO:0003677">
    <property type="term" value="F:DNA binding"/>
    <property type="evidence" value="ECO:0007669"/>
    <property type="project" value="UniProtKB-KW"/>
</dbReference>
<evidence type="ECO:0000259" key="4">
    <source>
        <dbReference type="PROSITE" id="PS50937"/>
    </source>
</evidence>
<keyword evidence="6" id="KW-1185">Reference proteome</keyword>
<dbReference type="InterPro" id="IPR009061">
    <property type="entry name" value="DNA-bd_dom_put_sf"/>
</dbReference>